<dbReference type="Pfam" id="PF09366">
    <property type="entry name" value="DUF1997"/>
    <property type="match status" value="1"/>
</dbReference>
<reference evidence="1 2" key="1">
    <citation type="submission" date="2018-10" db="EMBL/GenBank/DDBJ databases">
        <title>A high-quality apple genome assembly.</title>
        <authorList>
            <person name="Hu J."/>
        </authorList>
    </citation>
    <scope>NUCLEOTIDE SEQUENCE [LARGE SCALE GENOMIC DNA]</scope>
    <source>
        <strain evidence="2">cv. HFTH1</strain>
        <tissue evidence="1">Young leaf</tissue>
    </source>
</reference>
<proteinExistence type="predicted"/>
<keyword evidence="2" id="KW-1185">Reference proteome</keyword>
<sequence>MMTQTIKWHEGVLHGCASFPSSAIPIFNTRKKIEVIKPTSKATKFISSESNGNKVANLCATKKERIKLPSYDVGSKSFHISEFLSHQSGIEAMLNTRALESFQSLDADTYRCTLPKLKLLNYEAAPVLDLRVTPTNEDCIVEMLSCRFEGSEALERQNSHFSAFMTNHMSWDTNNSESFLEVDVKLQLTLEIYTRPFNMMPVSAVERPGNLMMQALVDRLVPLLLQQLLQDYGKWIDEQLQDVSKSGPFMHRER</sequence>
<evidence type="ECO:0000313" key="2">
    <source>
        <dbReference type="Proteomes" id="UP000290289"/>
    </source>
</evidence>
<evidence type="ECO:0000313" key="1">
    <source>
        <dbReference type="EMBL" id="RXH91966.1"/>
    </source>
</evidence>
<dbReference type="PANTHER" id="PTHR34131">
    <property type="entry name" value="(RAP ANNOTATION RELEASE2) GALACTOSE-BINDING LIKE DOMAIN CONTAINING PROTEIN"/>
    <property type="match status" value="1"/>
</dbReference>
<dbReference type="Proteomes" id="UP000290289">
    <property type="component" value="Chromosome 8"/>
</dbReference>
<comment type="caution">
    <text evidence="1">The sequence shown here is derived from an EMBL/GenBank/DDBJ whole genome shotgun (WGS) entry which is preliminary data.</text>
</comment>
<dbReference type="PANTHER" id="PTHR34131:SF2">
    <property type="entry name" value="FAMILY PROTEIN, PUTATIVE (DUF1997)-RELATED"/>
    <property type="match status" value="1"/>
</dbReference>
<organism evidence="1 2">
    <name type="scientific">Malus domestica</name>
    <name type="common">Apple</name>
    <name type="synonym">Pyrus malus</name>
    <dbReference type="NCBI Taxonomy" id="3750"/>
    <lineage>
        <taxon>Eukaryota</taxon>
        <taxon>Viridiplantae</taxon>
        <taxon>Streptophyta</taxon>
        <taxon>Embryophyta</taxon>
        <taxon>Tracheophyta</taxon>
        <taxon>Spermatophyta</taxon>
        <taxon>Magnoliopsida</taxon>
        <taxon>eudicotyledons</taxon>
        <taxon>Gunneridae</taxon>
        <taxon>Pentapetalae</taxon>
        <taxon>rosids</taxon>
        <taxon>fabids</taxon>
        <taxon>Rosales</taxon>
        <taxon>Rosaceae</taxon>
        <taxon>Amygdaloideae</taxon>
        <taxon>Maleae</taxon>
        <taxon>Malus</taxon>
    </lineage>
</organism>
<protein>
    <recommendedName>
        <fullName evidence="3">DUF1997 domain-containing protein</fullName>
    </recommendedName>
</protein>
<dbReference type="AlphaFoldDB" id="A0A498J9Z6"/>
<name>A0A498J9Z6_MALDO</name>
<accession>A0A498J9Z6</accession>
<gene>
    <name evidence="1" type="ORF">DVH24_020989</name>
</gene>
<evidence type="ECO:0008006" key="3">
    <source>
        <dbReference type="Google" id="ProtNLM"/>
    </source>
</evidence>
<dbReference type="EMBL" id="RDQH01000334">
    <property type="protein sequence ID" value="RXH91966.1"/>
    <property type="molecule type" value="Genomic_DNA"/>
</dbReference>
<dbReference type="InterPro" id="IPR018971">
    <property type="entry name" value="DUF1997"/>
</dbReference>